<dbReference type="Proteomes" id="UP001155483">
    <property type="component" value="Unassembled WGS sequence"/>
</dbReference>
<evidence type="ECO:0000256" key="4">
    <source>
        <dbReference type="ARBA" id="ARBA00022576"/>
    </source>
</evidence>
<evidence type="ECO:0000256" key="5">
    <source>
        <dbReference type="ARBA" id="ARBA00022679"/>
    </source>
</evidence>
<dbReference type="RefSeq" id="WP_279297779.1">
    <property type="nucleotide sequence ID" value="NZ_JAOTIF010000011.1"/>
</dbReference>
<reference evidence="9" key="2">
    <citation type="submission" date="2023-04" db="EMBL/GenBank/DDBJ databases">
        <title>Paracnuella aquatica gen. nov., sp. nov., a member of the family Chitinophagaceae isolated from a hot spring.</title>
        <authorList>
            <person name="Wang C."/>
        </authorList>
    </citation>
    <scope>NUCLEOTIDE SEQUENCE</scope>
    <source>
        <strain evidence="9">LB-8</strain>
    </source>
</reference>
<dbReference type="GO" id="GO:0004587">
    <property type="term" value="F:ornithine aminotransferase activity"/>
    <property type="evidence" value="ECO:0007669"/>
    <property type="project" value="UniProtKB-EC"/>
</dbReference>
<comment type="similarity">
    <text evidence="8">Belongs to the class-III pyridoxal-phosphate-dependent aminotransferase family.</text>
</comment>
<evidence type="ECO:0000313" key="9">
    <source>
        <dbReference type="EMBL" id="MCU7550341.1"/>
    </source>
</evidence>
<dbReference type="GO" id="GO:0010121">
    <property type="term" value="P:L-arginine catabolic process to proline via ornithine"/>
    <property type="evidence" value="ECO:0007669"/>
    <property type="project" value="TreeGrafter"/>
</dbReference>
<comment type="pathway">
    <text evidence="2">Amino-acid biosynthesis; L-proline biosynthesis; L-glutamate 5-semialdehyde from L-ornithine: step 1/1.</text>
</comment>
<dbReference type="PANTHER" id="PTHR11986">
    <property type="entry name" value="AMINOTRANSFERASE CLASS III"/>
    <property type="match status" value="1"/>
</dbReference>
<evidence type="ECO:0000256" key="6">
    <source>
        <dbReference type="ARBA" id="ARBA00022898"/>
    </source>
</evidence>
<dbReference type="CDD" id="cd00610">
    <property type="entry name" value="OAT_like"/>
    <property type="match status" value="1"/>
</dbReference>
<sequence>MTTQTSTSDKATYYIQLEEKHGAHNYHPLPVVLTKGEGVFVWDVEGKRYFDFLSGYSAVNQGHCHPKIVAALIEQAQRLTLTSRAFYSDLLGEYEKFITEYFGYDKVLPMNTGVEAVETAIKLCRRWGYSQKGIAENEAIIIVCENNFHGRTSTVISFSTDPSSYRKFGPYMPGFKVIPYNDLQALQEALQDKNVAGFLFEPIQGEAGVVVPDEGFLKSARQLCEAAHVLFIADEIQTGLCRTGRMLACDHEDVRPDILILGKALSGGTLPVSAVLADDSIMLTIKPGEHGSTYGGNPLACKVAIASLRVLKEERLDEHSATLGAYFREKIQQLQSPLIKLVRGKGLLNAIVVEHPDKQAAWKLCLILKENGLLAKPTHGDKIRLAPPLVITKVQIDECVEIIDKSLKQLVS</sequence>
<keyword evidence="5 9" id="KW-0808">Transferase</keyword>
<evidence type="ECO:0000256" key="8">
    <source>
        <dbReference type="RuleBase" id="RU003560"/>
    </source>
</evidence>
<dbReference type="InterPro" id="IPR015424">
    <property type="entry name" value="PyrdxlP-dep_Trfase"/>
</dbReference>
<dbReference type="PANTHER" id="PTHR11986:SF18">
    <property type="entry name" value="ORNITHINE AMINOTRANSFERASE, MITOCHONDRIAL"/>
    <property type="match status" value="1"/>
</dbReference>
<evidence type="ECO:0000256" key="1">
    <source>
        <dbReference type="ARBA" id="ARBA00001933"/>
    </source>
</evidence>
<dbReference type="AlphaFoldDB" id="A0A9X3B8X8"/>
<dbReference type="Gene3D" id="3.90.1150.10">
    <property type="entry name" value="Aspartate Aminotransferase, domain 1"/>
    <property type="match status" value="1"/>
</dbReference>
<dbReference type="Pfam" id="PF00202">
    <property type="entry name" value="Aminotran_3"/>
    <property type="match status" value="1"/>
</dbReference>
<dbReference type="InterPro" id="IPR010164">
    <property type="entry name" value="Orn_aminotrans"/>
</dbReference>
<dbReference type="InterPro" id="IPR015421">
    <property type="entry name" value="PyrdxlP-dep_Trfase_major"/>
</dbReference>
<proteinExistence type="inferred from homology"/>
<dbReference type="Gene3D" id="3.40.640.10">
    <property type="entry name" value="Type I PLP-dependent aspartate aminotransferase-like (Major domain)"/>
    <property type="match status" value="1"/>
</dbReference>
<dbReference type="InterPro" id="IPR015422">
    <property type="entry name" value="PyrdxlP-dep_Trfase_small"/>
</dbReference>
<evidence type="ECO:0000313" key="10">
    <source>
        <dbReference type="Proteomes" id="UP001155483"/>
    </source>
</evidence>
<evidence type="ECO:0000256" key="2">
    <source>
        <dbReference type="ARBA" id="ARBA00004998"/>
    </source>
</evidence>
<dbReference type="FunFam" id="3.40.640.10:FF:000011">
    <property type="entry name" value="Ornithine aminotransferase"/>
    <property type="match status" value="1"/>
</dbReference>
<dbReference type="GO" id="GO:0005737">
    <property type="term" value="C:cytoplasm"/>
    <property type="evidence" value="ECO:0007669"/>
    <property type="project" value="TreeGrafter"/>
</dbReference>
<dbReference type="NCBIfam" id="TIGR01885">
    <property type="entry name" value="Orn_aminotrans"/>
    <property type="match status" value="1"/>
</dbReference>
<dbReference type="EMBL" id="JAOTIF010000011">
    <property type="protein sequence ID" value="MCU7550341.1"/>
    <property type="molecule type" value="Genomic_DNA"/>
</dbReference>
<keyword evidence="6 8" id="KW-0663">Pyridoxal phosphate</keyword>
<dbReference type="InterPro" id="IPR005814">
    <property type="entry name" value="Aminotrans_3"/>
</dbReference>
<protein>
    <recommendedName>
        <fullName evidence="3">ornithine aminotransferase</fullName>
        <ecNumber evidence="3">2.6.1.13</ecNumber>
    </recommendedName>
    <alternativeName>
        <fullName evidence="7">Ornithine--oxo-acid aminotransferase</fullName>
    </alternativeName>
</protein>
<dbReference type="PIRSF" id="PIRSF000521">
    <property type="entry name" value="Transaminase_4ab_Lys_Orn"/>
    <property type="match status" value="1"/>
</dbReference>
<evidence type="ECO:0000256" key="3">
    <source>
        <dbReference type="ARBA" id="ARBA00012924"/>
    </source>
</evidence>
<dbReference type="PROSITE" id="PS00600">
    <property type="entry name" value="AA_TRANSFER_CLASS_3"/>
    <property type="match status" value="1"/>
</dbReference>
<dbReference type="FunFam" id="3.90.1150.10:FF:000152">
    <property type="entry name" value="Ornithine aminotransferase"/>
    <property type="match status" value="2"/>
</dbReference>
<dbReference type="InterPro" id="IPR050103">
    <property type="entry name" value="Class-III_PLP-dep_AT"/>
</dbReference>
<gene>
    <name evidence="9" type="primary">rocD</name>
    <name evidence="9" type="ORF">OCK74_14560</name>
</gene>
<dbReference type="GO" id="GO:0042802">
    <property type="term" value="F:identical protein binding"/>
    <property type="evidence" value="ECO:0007669"/>
    <property type="project" value="TreeGrafter"/>
</dbReference>
<keyword evidence="4 9" id="KW-0032">Aminotransferase</keyword>
<dbReference type="EC" id="2.6.1.13" evidence="3"/>
<comment type="caution">
    <text evidence="9">The sequence shown here is derived from an EMBL/GenBank/DDBJ whole genome shotgun (WGS) entry which is preliminary data.</text>
</comment>
<dbReference type="GO" id="GO:0019544">
    <property type="term" value="P:L-arginine catabolic process to L-glutamate"/>
    <property type="evidence" value="ECO:0007669"/>
    <property type="project" value="TreeGrafter"/>
</dbReference>
<dbReference type="InterPro" id="IPR049704">
    <property type="entry name" value="Aminotrans_3_PPA_site"/>
</dbReference>
<organism evidence="9 10">
    <name type="scientific">Paraflavisolibacter caeni</name>
    <dbReference type="NCBI Taxonomy" id="2982496"/>
    <lineage>
        <taxon>Bacteria</taxon>
        <taxon>Pseudomonadati</taxon>
        <taxon>Bacteroidota</taxon>
        <taxon>Chitinophagia</taxon>
        <taxon>Chitinophagales</taxon>
        <taxon>Chitinophagaceae</taxon>
        <taxon>Paraflavisolibacter</taxon>
    </lineage>
</organism>
<accession>A0A9X3B8X8</accession>
<reference evidence="9" key="1">
    <citation type="submission" date="2022-09" db="EMBL/GenBank/DDBJ databases">
        <authorList>
            <person name="Yuan C."/>
            <person name="Ke Z."/>
        </authorList>
    </citation>
    <scope>NUCLEOTIDE SEQUENCE</scope>
    <source>
        <strain evidence="9">LB-8</strain>
    </source>
</reference>
<evidence type="ECO:0000256" key="7">
    <source>
        <dbReference type="ARBA" id="ARBA00030587"/>
    </source>
</evidence>
<keyword evidence="10" id="KW-1185">Reference proteome</keyword>
<dbReference type="GO" id="GO:0030170">
    <property type="term" value="F:pyridoxal phosphate binding"/>
    <property type="evidence" value="ECO:0007669"/>
    <property type="project" value="InterPro"/>
</dbReference>
<comment type="cofactor">
    <cofactor evidence="1">
        <name>pyridoxal 5'-phosphate</name>
        <dbReference type="ChEBI" id="CHEBI:597326"/>
    </cofactor>
</comment>
<name>A0A9X3B8X8_9BACT</name>
<dbReference type="SUPFAM" id="SSF53383">
    <property type="entry name" value="PLP-dependent transferases"/>
    <property type="match status" value="1"/>
</dbReference>